<evidence type="ECO:0000313" key="2">
    <source>
        <dbReference type="EMBL" id="KAK8784519.1"/>
    </source>
</evidence>
<proteinExistence type="predicted"/>
<keyword evidence="3" id="KW-1185">Reference proteome</keyword>
<reference evidence="2 3" key="1">
    <citation type="journal article" date="2023" name="Arcadia Sci">
        <title>De novo assembly of a long-read Amblyomma americanum tick genome.</title>
        <authorList>
            <person name="Chou S."/>
            <person name="Poskanzer K.E."/>
            <person name="Rollins M."/>
            <person name="Thuy-Boun P.S."/>
        </authorList>
    </citation>
    <scope>NUCLEOTIDE SEQUENCE [LARGE SCALE GENOMIC DNA]</scope>
    <source>
        <strain evidence="2">F_SG_1</strain>
        <tissue evidence="2">Salivary glands</tissue>
    </source>
</reference>
<name>A0AAQ4FBK3_AMBAM</name>
<gene>
    <name evidence="2" type="ORF">V5799_009121</name>
</gene>
<evidence type="ECO:0000256" key="1">
    <source>
        <dbReference type="SAM" id="MobiDB-lite"/>
    </source>
</evidence>
<dbReference type="Proteomes" id="UP001321473">
    <property type="component" value="Unassembled WGS sequence"/>
</dbReference>
<organism evidence="2 3">
    <name type="scientific">Amblyomma americanum</name>
    <name type="common">Lone star tick</name>
    <dbReference type="NCBI Taxonomy" id="6943"/>
    <lineage>
        <taxon>Eukaryota</taxon>
        <taxon>Metazoa</taxon>
        <taxon>Ecdysozoa</taxon>
        <taxon>Arthropoda</taxon>
        <taxon>Chelicerata</taxon>
        <taxon>Arachnida</taxon>
        <taxon>Acari</taxon>
        <taxon>Parasitiformes</taxon>
        <taxon>Ixodida</taxon>
        <taxon>Ixodoidea</taxon>
        <taxon>Ixodidae</taxon>
        <taxon>Amblyomminae</taxon>
        <taxon>Amblyomma</taxon>
    </lineage>
</organism>
<dbReference type="AlphaFoldDB" id="A0AAQ4FBK3"/>
<protein>
    <submittedName>
        <fullName evidence="2">Uncharacterized protein</fullName>
    </submittedName>
</protein>
<comment type="caution">
    <text evidence="2">The sequence shown here is derived from an EMBL/GenBank/DDBJ whole genome shotgun (WGS) entry which is preliminary data.</text>
</comment>
<feature type="region of interest" description="Disordered" evidence="1">
    <location>
        <begin position="41"/>
        <end position="74"/>
    </location>
</feature>
<evidence type="ECO:0000313" key="3">
    <source>
        <dbReference type="Proteomes" id="UP001321473"/>
    </source>
</evidence>
<accession>A0AAQ4FBK3</accession>
<dbReference type="EMBL" id="JARKHS020004508">
    <property type="protein sequence ID" value="KAK8784519.1"/>
    <property type="molecule type" value="Genomic_DNA"/>
</dbReference>
<sequence>MKNCSKCFLWYRKQHQRSHLSLVWRRLAVKDDAEWTQVSAGSNSAGVARSEFGTRGSGGRKDEQADVIFPNRRD</sequence>